<proteinExistence type="predicted"/>
<evidence type="ECO:0000313" key="1">
    <source>
        <dbReference type="EMBL" id="KAJ1144754.1"/>
    </source>
</evidence>
<keyword evidence="2" id="KW-1185">Reference proteome</keyword>
<organism evidence="1 2">
    <name type="scientific">Pleurodeles waltl</name>
    <name type="common">Iberian ribbed newt</name>
    <dbReference type="NCBI Taxonomy" id="8319"/>
    <lineage>
        <taxon>Eukaryota</taxon>
        <taxon>Metazoa</taxon>
        <taxon>Chordata</taxon>
        <taxon>Craniata</taxon>
        <taxon>Vertebrata</taxon>
        <taxon>Euteleostomi</taxon>
        <taxon>Amphibia</taxon>
        <taxon>Batrachia</taxon>
        <taxon>Caudata</taxon>
        <taxon>Salamandroidea</taxon>
        <taxon>Salamandridae</taxon>
        <taxon>Pleurodelinae</taxon>
        <taxon>Pleurodeles</taxon>
    </lineage>
</organism>
<accession>A0AAV7R0G9</accession>
<dbReference type="Proteomes" id="UP001066276">
    <property type="component" value="Chromosome 6"/>
</dbReference>
<protein>
    <submittedName>
        <fullName evidence="1">Uncharacterized protein</fullName>
    </submittedName>
</protein>
<comment type="caution">
    <text evidence="1">The sequence shown here is derived from an EMBL/GenBank/DDBJ whole genome shotgun (WGS) entry which is preliminary data.</text>
</comment>
<gene>
    <name evidence="1" type="ORF">NDU88_011051</name>
</gene>
<dbReference type="EMBL" id="JANPWB010000010">
    <property type="protein sequence ID" value="KAJ1144754.1"/>
    <property type="molecule type" value="Genomic_DNA"/>
</dbReference>
<name>A0AAV7R0G9_PLEWA</name>
<evidence type="ECO:0000313" key="2">
    <source>
        <dbReference type="Proteomes" id="UP001066276"/>
    </source>
</evidence>
<sequence length="136" mass="15003">MHCNAYGSERLSSAKHRGAPLDACGLLGSSLDIAECGLRPRRANVPLSNDVGSVGCRAWPCLVGETACEWRSVRNRTGKPMHFPCTRHILREKAYAAGLCGPREQFPQPTSKPYHVNFNALMTPDLMILLIRLTSR</sequence>
<reference evidence="1" key="1">
    <citation type="journal article" date="2022" name="bioRxiv">
        <title>Sequencing and chromosome-scale assembly of the giantPleurodeles waltlgenome.</title>
        <authorList>
            <person name="Brown T."/>
            <person name="Elewa A."/>
            <person name="Iarovenko S."/>
            <person name="Subramanian E."/>
            <person name="Araus A.J."/>
            <person name="Petzold A."/>
            <person name="Susuki M."/>
            <person name="Suzuki K.-i.T."/>
            <person name="Hayashi T."/>
            <person name="Toyoda A."/>
            <person name="Oliveira C."/>
            <person name="Osipova E."/>
            <person name="Leigh N.D."/>
            <person name="Simon A."/>
            <person name="Yun M.H."/>
        </authorList>
    </citation>
    <scope>NUCLEOTIDE SEQUENCE</scope>
    <source>
        <strain evidence="1">20211129_DDA</strain>
        <tissue evidence="1">Liver</tissue>
    </source>
</reference>
<dbReference type="AlphaFoldDB" id="A0AAV7R0G9"/>